<feature type="region of interest" description="Disordered" evidence="1">
    <location>
        <begin position="84"/>
        <end position="154"/>
    </location>
</feature>
<dbReference type="EnsemblPlants" id="OPUNC01G25500.1">
    <property type="protein sequence ID" value="OPUNC01G25500.1"/>
    <property type="gene ID" value="OPUNC01G25500"/>
</dbReference>
<proteinExistence type="predicted"/>
<protein>
    <submittedName>
        <fullName evidence="2">Uncharacterized protein</fullName>
    </submittedName>
</protein>
<reference evidence="2" key="1">
    <citation type="submission" date="2015-04" db="UniProtKB">
        <authorList>
            <consortium name="EnsemblPlants"/>
        </authorList>
    </citation>
    <scope>IDENTIFICATION</scope>
</reference>
<evidence type="ECO:0000313" key="2">
    <source>
        <dbReference type="EnsemblPlants" id="OPUNC01G25500.1"/>
    </source>
</evidence>
<dbReference type="HOGENOM" id="CLU_1707153_0_0_1"/>
<feature type="compositionally biased region" description="Basic and acidic residues" evidence="1">
    <location>
        <begin position="84"/>
        <end position="136"/>
    </location>
</feature>
<dbReference type="Gramene" id="OPUNC01G25500.1">
    <property type="protein sequence ID" value="OPUNC01G25500.1"/>
    <property type="gene ID" value="OPUNC01G25500"/>
</dbReference>
<dbReference type="AlphaFoldDB" id="A0A0E0JM32"/>
<evidence type="ECO:0000256" key="1">
    <source>
        <dbReference type="SAM" id="MobiDB-lite"/>
    </source>
</evidence>
<reference evidence="2" key="2">
    <citation type="submission" date="2018-05" db="EMBL/GenBank/DDBJ databases">
        <title>OpunRS2 (Oryza punctata Reference Sequence Version 2).</title>
        <authorList>
            <person name="Zhang J."/>
            <person name="Kudrna D."/>
            <person name="Lee S."/>
            <person name="Talag J."/>
            <person name="Welchert J."/>
            <person name="Wing R.A."/>
        </authorList>
    </citation>
    <scope>NUCLEOTIDE SEQUENCE [LARGE SCALE GENOMIC DNA]</scope>
</reference>
<organism evidence="2">
    <name type="scientific">Oryza punctata</name>
    <name type="common">Red rice</name>
    <dbReference type="NCBI Taxonomy" id="4537"/>
    <lineage>
        <taxon>Eukaryota</taxon>
        <taxon>Viridiplantae</taxon>
        <taxon>Streptophyta</taxon>
        <taxon>Embryophyta</taxon>
        <taxon>Tracheophyta</taxon>
        <taxon>Spermatophyta</taxon>
        <taxon>Magnoliopsida</taxon>
        <taxon>Liliopsida</taxon>
        <taxon>Poales</taxon>
        <taxon>Poaceae</taxon>
        <taxon>BOP clade</taxon>
        <taxon>Oryzoideae</taxon>
        <taxon>Oryzeae</taxon>
        <taxon>Oryzinae</taxon>
        <taxon>Oryza</taxon>
    </lineage>
</organism>
<name>A0A0E0JM32_ORYPU</name>
<sequence length="154" mass="17512">MNREPIVDAIGHSRRAAARLQQGEAGSPALGNGDGDAPLSPLLLMYLARSCSPSAPEIPPPLCDFVVWIDKEMDEFHSGMIRQWREWKEERDERQRQRAAREKANREREKEEHADDQERKLARVQRAKDAGSEAGKEGQVPPEVMEGQRLTKWS</sequence>
<keyword evidence="3" id="KW-1185">Reference proteome</keyword>
<dbReference type="Proteomes" id="UP000026962">
    <property type="component" value="Chromosome 1"/>
</dbReference>
<evidence type="ECO:0000313" key="3">
    <source>
        <dbReference type="Proteomes" id="UP000026962"/>
    </source>
</evidence>
<accession>A0A0E0JM32</accession>